<gene>
    <name evidence="2" type="ORF">GPUH_LOCUS757</name>
</gene>
<name>A0A183CWB6_9BILA</name>
<dbReference type="Proteomes" id="UP000271098">
    <property type="component" value="Unassembled WGS sequence"/>
</dbReference>
<proteinExistence type="predicted"/>
<accession>A0A183CWB6</accession>
<evidence type="ECO:0000256" key="1">
    <source>
        <dbReference type="SAM" id="Phobius"/>
    </source>
</evidence>
<keyword evidence="1" id="KW-1133">Transmembrane helix</keyword>
<keyword evidence="3" id="KW-1185">Reference proteome</keyword>
<evidence type="ECO:0000313" key="2">
    <source>
        <dbReference type="EMBL" id="VDK28669.1"/>
    </source>
</evidence>
<dbReference type="WBParaSite" id="GPUH_0000075701-mRNA-1">
    <property type="protein sequence ID" value="GPUH_0000075701-mRNA-1"/>
    <property type="gene ID" value="GPUH_0000075701"/>
</dbReference>
<dbReference type="AlphaFoldDB" id="A0A183CWB6"/>
<keyword evidence="1" id="KW-0812">Transmembrane</keyword>
<protein>
    <submittedName>
        <fullName evidence="4">Col_cuticle_N domain-containing protein</fullName>
    </submittedName>
</protein>
<evidence type="ECO:0000313" key="4">
    <source>
        <dbReference type="WBParaSite" id="GPUH_0000075701-mRNA-1"/>
    </source>
</evidence>
<dbReference type="EMBL" id="UYRT01000753">
    <property type="protein sequence ID" value="VDK28669.1"/>
    <property type="molecule type" value="Genomic_DNA"/>
</dbReference>
<evidence type="ECO:0000313" key="3">
    <source>
        <dbReference type="Proteomes" id="UP000271098"/>
    </source>
</evidence>
<reference evidence="2 3" key="2">
    <citation type="submission" date="2018-11" db="EMBL/GenBank/DDBJ databases">
        <authorList>
            <consortium name="Pathogen Informatics"/>
        </authorList>
    </citation>
    <scope>NUCLEOTIDE SEQUENCE [LARGE SCALE GENOMIC DNA]</scope>
</reference>
<organism evidence="4">
    <name type="scientific">Gongylonema pulchrum</name>
    <dbReference type="NCBI Taxonomy" id="637853"/>
    <lineage>
        <taxon>Eukaryota</taxon>
        <taxon>Metazoa</taxon>
        <taxon>Ecdysozoa</taxon>
        <taxon>Nematoda</taxon>
        <taxon>Chromadorea</taxon>
        <taxon>Rhabditida</taxon>
        <taxon>Spirurina</taxon>
        <taxon>Spiruromorpha</taxon>
        <taxon>Spiruroidea</taxon>
        <taxon>Gongylonematidae</taxon>
        <taxon>Gongylonema</taxon>
    </lineage>
</organism>
<reference evidence="4" key="1">
    <citation type="submission" date="2016-06" db="UniProtKB">
        <authorList>
            <consortium name="WormBaseParasite"/>
        </authorList>
    </citation>
    <scope>IDENTIFICATION</scope>
</reference>
<feature type="transmembrane region" description="Helical" evidence="1">
    <location>
        <begin position="40"/>
        <end position="62"/>
    </location>
</feature>
<sequence length="75" mass="8200">MEMLKRRRSIGQDSNEKMSPISCVKYVKGRTGSAYRITQCCFSAMATFLVSIVAIQMVAAVVKGSVNLESSSVFT</sequence>
<keyword evidence="1" id="KW-0472">Membrane</keyword>